<dbReference type="Proteomes" id="UP000319103">
    <property type="component" value="Unassembled WGS sequence"/>
</dbReference>
<dbReference type="InterPro" id="IPR007138">
    <property type="entry name" value="ABM_dom"/>
</dbReference>
<keyword evidence="3" id="KW-1185">Reference proteome</keyword>
<evidence type="ECO:0000313" key="2">
    <source>
        <dbReference type="EMBL" id="TQF03872.1"/>
    </source>
</evidence>
<dbReference type="Pfam" id="PF03992">
    <property type="entry name" value="ABM"/>
    <property type="match status" value="1"/>
</dbReference>
<name>A0A540W4E7_9ACTN</name>
<evidence type="ECO:0000313" key="3">
    <source>
        <dbReference type="Proteomes" id="UP000319103"/>
    </source>
</evidence>
<dbReference type="EMBL" id="VIGB01000003">
    <property type="protein sequence ID" value="TQF03872.1"/>
    <property type="molecule type" value="Genomic_DNA"/>
</dbReference>
<dbReference type="InterPro" id="IPR011008">
    <property type="entry name" value="Dimeric_a/b-barrel"/>
</dbReference>
<comment type="caution">
    <text evidence="2">The sequence shown here is derived from an EMBL/GenBank/DDBJ whole genome shotgun (WGS) entry which is preliminary data.</text>
</comment>
<protein>
    <recommendedName>
        <fullName evidence="1">ABM domain-containing protein</fullName>
    </recommendedName>
</protein>
<dbReference type="OrthoDB" id="5182530at2"/>
<accession>A0A540W4E7</accession>
<gene>
    <name evidence="2" type="ORF">E6W39_18620</name>
</gene>
<dbReference type="RefSeq" id="WP_141634476.1">
    <property type="nucleotide sequence ID" value="NZ_VIGB01000003.1"/>
</dbReference>
<feature type="domain" description="ABM" evidence="1">
    <location>
        <begin position="1"/>
        <end position="61"/>
    </location>
</feature>
<sequence length="199" mass="21958">MYVRTTYATGDPAKMEQALQRITTESPKLLADQPGYRGFRLSADRELGKLTMGSWWETEEAERSSNEQLGERRRELLEGLAATVTTDVWEVVAVARAHVPAGSGLRIGRLEFDPAKVDHAIRTFNQTLPKFQEIPGNIGSAVFVDRARGRAMVGTLWADRVALVGSRGPQAAIRGEGVRAGGFRLVSLEEFEVVFADNR</sequence>
<evidence type="ECO:0000259" key="1">
    <source>
        <dbReference type="Pfam" id="PF03992"/>
    </source>
</evidence>
<organism evidence="2 3">
    <name type="scientific">Kitasatospora acidiphila</name>
    <dbReference type="NCBI Taxonomy" id="2567942"/>
    <lineage>
        <taxon>Bacteria</taxon>
        <taxon>Bacillati</taxon>
        <taxon>Actinomycetota</taxon>
        <taxon>Actinomycetes</taxon>
        <taxon>Kitasatosporales</taxon>
        <taxon>Streptomycetaceae</taxon>
        <taxon>Kitasatospora</taxon>
    </lineage>
</organism>
<proteinExistence type="predicted"/>
<dbReference type="AlphaFoldDB" id="A0A540W4E7"/>
<dbReference type="SUPFAM" id="SSF54909">
    <property type="entry name" value="Dimeric alpha+beta barrel"/>
    <property type="match status" value="1"/>
</dbReference>
<reference evidence="2 3" key="1">
    <citation type="submission" date="2019-06" db="EMBL/GenBank/DDBJ databases">
        <title>Description of Kitasatospora acidophila sp. nov. isolated from pine grove soil, and reclassification of Streptomyces novaecaesareae to Kitasatospora novaeceasareae comb. nov.</title>
        <authorList>
            <person name="Kim M.J."/>
        </authorList>
    </citation>
    <scope>NUCLEOTIDE SEQUENCE [LARGE SCALE GENOMIC DNA]</scope>
    <source>
        <strain evidence="2 3">MMS16-CNU292</strain>
    </source>
</reference>